<dbReference type="RefSeq" id="WP_207882117.1">
    <property type="nucleotide sequence ID" value="NZ_JAFVMF010000014.1"/>
</dbReference>
<protein>
    <submittedName>
        <fullName evidence="2">DUF2938 family protein</fullName>
    </submittedName>
</protein>
<dbReference type="InterPro" id="IPR021329">
    <property type="entry name" value="DUF2938"/>
</dbReference>
<evidence type="ECO:0000256" key="1">
    <source>
        <dbReference type="SAM" id="Phobius"/>
    </source>
</evidence>
<keyword evidence="1" id="KW-0472">Membrane</keyword>
<evidence type="ECO:0000313" key="3">
    <source>
        <dbReference type="Proteomes" id="UP000664771"/>
    </source>
</evidence>
<feature type="transmembrane region" description="Helical" evidence="1">
    <location>
        <begin position="70"/>
        <end position="90"/>
    </location>
</feature>
<dbReference type="EMBL" id="JAFVMF010000014">
    <property type="protein sequence ID" value="MBO1360843.1"/>
    <property type="molecule type" value="Genomic_DNA"/>
</dbReference>
<feature type="transmembrane region" description="Helical" evidence="1">
    <location>
        <begin position="137"/>
        <end position="161"/>
    </location>
</feature>
<evidence type="ECO:0000313" key="2">
    <source>
        <dbReference type="EMBL" id="MBO1360843.1"/>
    </source>
</evidence>
<keyword evidence="3" id="KW-1185">Reference proteome</keyword>
<gene>
    <name evidence="2" type="ORF">J2D73_13715</name>
</gene>
<dbReference type="Proteomes" id="UP000664771">
    <property type="component" value="Unassembled WGS sequence"/>
</dbReference>
<name>A0ABS3LY76_9PROT</name>
<sequence length="162" mass="16996">MQTFLFIMVVGVGSTLALDLWGLIARKMGWLPGAHWPSVGRWLLGLPAGRFFFDGKNAAPNTTTESVLGWAFHYAVGLAYAAMLPLFWGADFIRDPGLGPCLVIGLGVSTVAGLGFFMPAMGGGLLARKTPSPPMTIAYVLVAHAVFALAQFALALGVAAAM</sequence>
<reference evidence="2 3" key="1">
    <citation type="submission" date="2021-03" db="EMBL/GenBank/DDBJ databases">
        <title>The complete genome sequence of Acetobacter sacchari TBRC 11175.</title>
        <authorList>
            <person name="Charoenyingcharoen P."/>
            <person name="Yukphan P."/>
        </authorList>
    </citation>
    <scope>NUCLEOTIDE SEQUENCE [LARGE SCALE GENOMIC DNA]</scope>
    <source>
        <strain evidence="2 3">TBRC 11175</strain>
    </source>
</reference>
<dbReference type="Pfam" id="PF11158">
    <property type="entry name" value="DUF2938"/>
    <property type="match status" value="1"/>
</dbReference>
<organism evidence="2 3">
    <name type="scientific">Acetobacter sacchari</name>
    <dbReference type="NCBI Taxonomy" id="2661687"/>
    <lineage>
        <taxon>Bacteria</taxon>
        <taxon>Pseudomonadati</taxon>
        <taxon>Pseudomonadota</taxon>
        <taxon>Alphaproteobacteria</taxon>
        <taxon>Acetobacterales</taxon>
        <taxon>Acetobacteraceae</taxon>
        <taxon>Acetobacter</taxon>
    </lineage>
</organism>
<keyword evidence="1" id="KW-0812">Transmembrane</keyword>
<comment type="caution">
    <text evidence="2">The sequence shown here is derived from an EMBL/GenBank/DDBJ whole genome shotgun (WGS) entry which is preliminary data.</text>
</comment>
<feature type="transmembrane region" description="Helical" evidence="1">
    <location>
        <begin position="97"/>
        <end position="117"/>
    </location>
</feature>
<accession>A0ABS3LY76</accession>
<keyword evidence="1" id="KW-1133">Transmembrane helix</keyword>
<proteinExistence type="predicted"/>